<dbReference type="AlphaFoldDB" id="A0AA39MK77"/>
<comment type="caution">
    <text evidence="2">The sequence shown here is derived from an EMBL/GenBank/DDBJ whole genome shotgun (WGS) entry which is preliminary data.</text>
</comment>
<organism evidence="2 3">
    <name type="scientific">Armillaria borealis</name>
    <dbReference type="NCBI Taxonomy" id="47425"/>
    <lineage>
        <taxon>Eukaryota</taxon>
        <taxon>Fungi</taxon>
        <taxon>Dikarya</taxon>
        <taxon>Basidiomycota</taxon>
        <taxon>Agaricomycotina</taxon>
        <taxon>Agaricomycetes</taxon>
        <taxon>Agaricomycetidae</taxon>
        <taxon>Agaricales</taxon>
        <taxon>Marasmiineae</taxon>
        <taxon>Physalacriaceae</taxon>
        <taxon>Armillaria</taxon>
    </lineage>
</organism>
<feature type="region of interest" description="Disordered" evidence="1">
    <location>
        <begin position="387"/>
        <end position="430"/>
    </location>
</feature>
<protein>
    <submittedName>
        <fullName evidence="2">Uncharacterized protein</fullName>
    </submittedName>
</protein>
<evidence type="ECO:0000256" key="1">
    <source>
        <dbReference type="SAM" id="MobiDB-lite"/>
    </source>
</evidence>
<evidence type="ECO:0000313" key="2">
    <source>
        <dbReference type="EMBL" id="KAK0436744.1"/>
    </source>
</evidence>
<accession>A0AA39MK77</accession>
<feature type="compositionally biased region" description="Polar residues" evidence="1">
    <location>
        <begin position="387"/>
        <end position="402"/>
    </location>
</feature>
<dbReference type="EMBL" id="JAUEPT010000053">
    <property type="protein sequence ID" value="KAK0436744.1"/>
    <property type="molecule type" value="Genomic_DNA"/>
</dbReference>
<reference evidence="2" key="1">
    <citation type="submission" date="2023-06" db="EMBL/GenBank/DDBJ databases">
        <authorList>
            <consortium name="Lawrence Berkeley National Laboratory"/>
            <person name="Ahrendt S."/>
            <person name="Sahu N."/>
            <person name="Indic B."/>
            <person name="Wong-Bajracharya J."/>
            <person name="Merenyi Z."/>
            <person name="Ke H.-M."/>
            <person name="Monk M."/>
            <person name="Kocsube S."/>
            <person name="Drula E."/>
            <person name="Lipzen A."/>
            <person name="Balint B."/>
            <person name="Henrissat B."/>
            <person name="Andreopoulos B."/>
            <person name="Martin F.M."/>
            <person name="Harder C.B."/>
            <person name="Rigling D."/>
            <person name="Ford K.L."/>
            <person name="Foster G.D."/>
            <person name="Pangilinan J."/>
            <person name="Papanicolaou A."/>
            <person name="Barry K."/>
            <person name="LaButti K."/>
            <person name="Viragh M."/>
            <person name="Koriabine M."/>
            <person name="Yan M."/>
            <person name="Riley R."/>
            <person name="Champramary S."/>
            <person name="Plett K.L."/>
            <person name="Tsai I.J."/>
            <person name="Slot J."/>
            <person name="Sipos G."/>
            <person name="Plett J."/>
            <person name="Nagy L.G."/>
            <person name="Grigoriev I.V."/>
        </authorList>
    </citation>
    <scope>NUCLEOTIDE SEQUENCE</scope>
    <source>
        <strain evidence="2">FPL87.14</strain>
    </source>
</reference>
<dbReference type="Proteomes" id="UP001175226">
    <property type="component" value="Unassembled WGS sequence"/>
</dbReference>
<name>A0AA39MK77_9AGAR</name>
<proteinExistence type="predicted"/>
<keyword evidence="3" id="KW-1185">Reference proteome</keyword>
<evidence type="ECO:0000313" key="3">
    <source>
        <dbReference type="Proteomes" id="UP001175226"/>
    </source>
</evidence>
<gene>
    <name evidence="2" type="ORF">EV421DRAFT_1739432</name>
</gene>
<sequence length="754" mass="81752">MVRCFKHSFLLFQPHFFDLSPWNPITLHAEPVRIAQDAAPPLLSAKFMWRLQRVYAMCAGATTPCTIPSCVSASTRGPTVLLVAEDLLCFSMFHVQQENNPLYCQCGGPCDFHRVDEPVISSPADILASTIPAFSSPPPPPVPVSAPIATPVMTAPSFFHPPPAGTGFQSISAPAPLPYPLVPSSSGSSAPHTPLQTNPASMVAQMVASSSSTASSSMSGLQIPPDPLLTAGLQPPPSFPAYTGLSGPLPLIDRLTALKLSFTAVLDHQKCQDTPTIPGLNLSEDAQPHDCGTTKLMCAKSTRQSVYWNHSNLHMHCSLAKAVRPAGTEVETRLKSCFVIVPSYGNIVHQITNCFQANFKPTPIHPEKAAMPHPCFAARRITALPDTTKTQVSSSVTASTLTPADPPQEQPPLCPNPPPPYENPKWDFPGGELQRLRQDTFSPRTHVRIRAADPKQAAQVLWTVLLHIGSLVHLLPDGEKVDPQTHALPNLPAGATISNNWGNPAAFIQMTVSIDGPGIGDSITMATLSTLLQCLLDETDPDSCYGGLQGGSPLQAPQMPVHDLTAIQAAFCICPDISLFLHAWLDLEKSQPLSTHKRPDQRYLEPVPVFLNDHCDGIITFQPTLGVPLLGACVSDSLPSSSTELTPHCQAFPHFDDQEFAYWFFNNKLETLDQLKDIIWYDITGIKDTELGKRVVQGIDGTFAELVRHQFQVALEDYLSKDLIRQGTQMLQTVTASPYLPPSSRDKIQVHGSS</sequence>
<feature type="compositionally biased region" description="Pro residues" evidence="1">
    <location>
        <begin position="404"/>
        <end position="422"/>
    </location>
</feature>